<dbReference type="SUPFAM" id="SSF53448">
    <property type="entry name" value="Nucleotide-diphospho-sugar transferases"/>
    <property type="match status" value="1"/>
</dbReference>
<dbReference type="GO" id="GO:0003977">
    <property type="term" value="F:UDP-N-acetylglucosamine diphosphorylase activity"/>
    <property type="evidence" value="ECO:0007669"/>
    <property type="project" value="UniProtKB-EC"/>
</dbReference>
<keyword evidence="2 4" id="KW-0548">Nucleotidyltransferase</keyword>
<dbReference type="PANTHER" id="PTHR43584:SF8">
    <property type="entry name" value="N-ACETYLMURAMATE ALPHA-1-PHOSPHATE URIDYLYLTRANSFERASE"/>
    <property type="match status" value="1"/>
</dbReference>
<proteinExistence type="predicted"/>
<evidence type="ECO:0000256" key="1">
    <source>
        <dbReference type="ARBA" id="ARBA00022679"/>
    </source>
</evidence>
<dbReference type="RefSeq" id="WP_098038705.1">
    <property type="nucleotide sequence ID" value="NZ_CWGJ01000025.1"/>
</dbReference>
<dbReference type="Gene3D" id="3.90.550.10">
    <property type="entry name" value="Spore Coat Polysaccharide Biosynthesis Protein SpsA, Chain A"/>
    <property type="match status" value="1"/>
</dbReference>
<feature type="domain" description="MobA-like NTP transferase" evidence="3">
    <location>
        <begin position="3"/>
        <end position="120"/>
    </location>
</feature>
<dbReference type="EMBL" id="CWGJ01000025">
    <property type="protein sequence ID" value="CRX38843.1"/>
    <property type="molecule type" value="Genomic_DNA"/>
</dbReference>
<dbReference type="InterPro" id="IPR029044">
    <property type="entry name" value="Nucleotide-diphossugar_trans"/>
</dbReference>
<keyword evidence="5" id="KW-1185">Reference proteome</keyword>
<dbReference type="Proteomes" id="UP000220251">
    <property type="component" value="Unassembled WGS sequence"/>
</dbReference>
<evidence type="ECO:0000259" key="3">
    <source>
        <dbReference type="Pfam" id="PF12804"/>
    </source>
</evidence>
<dbReference type="EC" id="2.7.7.23" evidence="4"/>
<evidence type="ECO:0000256" key="2">
    <source>
        <dbReference type="ARBA" id="ARBA00022695"/>
    </source>
</evidence>
<dbReference type="CDD" id="cd02523">
    <property type="entry name" value="PC_cytidylyltransferase"/>
    <property type="match status" value="1"/>
</dbReference>
<reference evidence="5" key="1">
    <citation type="submission" date="2015-06" db="EMBL/GenBank/DDBJ databases">
        <authorList>
            <person name="Bertelli C."/>
        </authorList>
    </citation>
    <scope>NUCLEOTIDE SEQUENCE [LARGE SCALE GENOMIC DNA]</scope>
    <source>
        <strain evidence="5">CRIB-30</strain>
    </source>
</reference>
<protein>
    <submittedName>
        <fullName evidence="4">UDP-N-acetylglucosamine pyrophosphorylase</fullName>
        <ecNumber evidence="4">2.7.7.23</ecNumber>
    </submittedName>
</protein>
<name>A0A0H5DRK9_9BACT</name>
<dbReference type="Pfam" id="PF12804">
    <property type="entry name" value="NTP_transf_3"/>
    <property type="match status" value="1"/>
</dbReference>
<gene>
    <name evidence="4" type="primary">glmu5</name>
    <name evidence="4" type="ORF">ELAC_1515</name>
</gene>
<accession>A0A0H5DRK9</accession>
<dbReference type="InterPro" id="IPR050065">
    <property type="entry name" value="GlmU-like"/>
</dbReference>
<sequence>MKAIILAAGVGSRLGNSLPKPLTELISGESILEWQIKMLKSSSCPQIIVVVGFKKELIMEKFPDVLYVYNPDYLKENTSKSLLRALSLIDEDVLWLNGDVVFHPKTIKSILSSKRAAMLVNSSKVGEEEVKYNLNSSGFIKEIAKTVSDPRGEAVGINFFPKESLGMLRDNLRSCKREDYFEYAIQLCIHQGLDVEAVECAEGDCVEIDFPEDLQRANDLVKQWDLT</sequence>
<organism evidence="4 5">
    <name type="scientific">Estrella lausannensis</name>
    <dbReference type="NCBI Taxonomy" id="483423"/>
    <lineage>
        <taxon>Bacteria</taxon>
        <taxon>Pseudomonadati</taxon>
        <taxon>Chlamydiota</taxon>
        <taxon>Chlamydiia</taxon>
        <taxon>Parachlamydiales</taxon>
        <taxon>Candidatus Criblamydiaceae</taxon>
        <taxon>Estrella</taxon>
    </lineage>
</organism>
<dbReference type="PANTHER" id="PTHR43584">
    <property type="entry name" value="NUCLEOTIDYL TRANSFERASE"/>
    <property type="match status" value="1"/>
</dbReference>
<evidence type="ECO:0000313" key="4">
    <source>
        <dbReference type="EMBL" id="CRX38843.1"/>
    </source>
</evidence>
<evidence type="ECO:0000313" key="5">
    <source>
        <dbReference type="Proteomes" id="UP000220251"/>
    </source>
</evidence>
<dbReference type="OrthoDB" id="9803871at2"/>
<dbReference type="AlphaFoldDB" id="A0A0H5DRK9"/>
<dbReference type="InterPro" id="IPR025877">
    <property type="entry name" value="MobA-like_NTP_Trfase"/>
</dbReference>
<keyword evidence="1 4" id="KW-0808">Transferase</keyword>